<dbReference type="AlphaFoldDB" id="A0A6M3JVY2"/>
<sequence length="44" mass="4988">MGLHILLAQVVQEVLQYMELVVLVVLLLLDMVLEVEEQLLGVLE</sequence>
<evidence type="ECO:0000313" key="1">
    <source>
        <dbReference type="EMBL" id="QJA74170.1"/>
    </source>
</evidence>
<accession>A0A6M3JVY2</accession>
<organism evidence="1">
    <name type="scientific">viral metagenome</name>
    <dbReference type="NCBI Taxonomy" id="1070528"/>
    <lineage>
        <taxon>unclassified sequences</taxon>
        <taxon>metagenomes</taxon>
        <taxon>organismal metagenomes</taxon>
    </lineage>
</organism>
<name>A0A6M3JVY2_9ZZZZ</name>
<protein>
    <submittedName>
        <fullName evidence="1">Uncharacterized protein</fullName>
    </submittedName>
</protein>
<reference evidence="1" key="1">
    <citation type="submission" date="2020-03" db="EMBL/GenBank/DDBJ databases">
        <title>The deep terrestrial virosphere.</title>
        <authorList>
            <person name="Holmfeldt K."/>
            <person name="Nilsson E."/>
            <person name="Simone D."/>
            <person name="Lopez-Fernandez M."/>
            <person name="Wu X."/>
            <person name="de Brujin I."/>
            <person name="Lundin D."/>
            <person name="Andersson A."/>
            <person name="Bertilsson S."/>
            <person name="Dopson M."/>
        </authorList>
    </citation>
    <scope>NUCLEOTIDE SEQUENCE</scope>
    <source>
        <strain evidence="1">MM415A02088</strain>
    </source>
</reference>
<proteinExistence type="predicted"/>
<dbReference type="EMBL" id="MT142079">
    <property type="protein sequence ID" value="QJA74170.1"/>
    <property type="molecule type" value="Genomic_DNA"/>
</dbReference>
<gene>
    <name evidence="1" type="ORF">MM415A02088_0003</name>
</gene>